<dbReference type="InterPro" id="IPR019734">
    <property type="entry name" value="TPR_rpt"/>
</dbReference>
<dbReference type="SMART" id="SM00028">
    <property type="entry name" value="TPR"/>
    <property type="match status" value="4"/>
</dbReference>
<dbReference type="Proteomes" id="UP000265903">
    <property type="component" value="Unassembled WGS sequence"/>
</dbReference>
<dbReference type="OrthoDB" id="9814042at2"/>
<dbReference type="RefSeq" id="WP_114335586.1">
    <property type="nucleotide sequence ID" value="NZ_QMDL01000004.1"/>
</dbReference>
<dbReference type="PANTHER" id="PTHR45586">
    <property type="entry name" value="TPR REPEAT-CONTAINING PROTEIN PA4667"/>
    <property type="match status" value="1"/>
</dbReference>
<dbReference type="Pfam" id="PF13181">
    <property type="entry name" value="TPR_8"/>
    <property type="match status" value="2"/>
</dbReference>
<keyword evidence="4" id="KW-0732">Signal</keyword>
<keyword evidence="1" id="KW-0677">Repeat</keyword>
<dbReference type="SUPFAM" id="SSF48452">
    <property type="entry name" value="TPR-like"/>
    <property type="match status" value="1"/>
</dbReference>
<dbReference type="InterPro" id="IPR013360">
    <property type="entry name" value="Pilus_4_PilW"/>
</dbReference>
<dbReference type="Pfam" id="PF13424">
    <property type="entry name" value="TPR_12"/>
    <property type="match status" value="1"/>
</dbReference>
<feature type="signal peptide" evidence="4">
    <location>
        <begin position="1"/>
        <end position="27"/>
    </location>
</feature>
<organism evidence="5 6">
    <name type="scientific">Marinobacter litoralis</name>
    <dbReference type="NCBI Taxonomy" id="187981"/>
    <lineage>
        <taxon>Bacteria</taxon>
        <taxon>Pseudomonadati</taxon>
        <taxon>Pseudomonadota</taxon>
        <taxon>Gammaproteobacteria</taxon>
        <taxon>Pseudomonadales</taxon>
        <taxon>Marinobacteraceae</taxon>
        <taxon>Marinobacter</taxon>
    </lineage>
</organism>
<dbReference type="InterPro" id="IPR011990">
    <property type="entry name" value="TPR-like_helical_dom_sf"/>
</dbReference>
<keyword evidence="6" id="KW-1185">Reference proteome</keyword>
<evidence type="ECO:0000313" key="5">
    <source>
        <dbReference type="EMBL" id="RMJ01999.1"/>
    </source>
</evidence>
<evidence type="ECO:0000256" key="2">
    <source>
        <dbReference type="ARBA" id="ARBA00022803"/>
    </source>
</evidence>
<dbReference type="InterPro" id="IPR051012">
    <property type="entry name" value="CellSynth/LPSAsmb/PSIAsmb"/>
</dbReference>
<sequence>MVKNTAVKLATLSLLVLGMLVSGCVTTTDSRFTREADREKALENYVKLASRYIGQGNLTRARHHLDRALEIDDDYAPALAAMGLVYSAEGDEQLSEQSFKDAVSADGSYTRGRVYYGAFLYSQGDYDKARAQFAKASEDTAYKDRSGVFYNLGLTHEKLGNLEQAEQAYRRAVELSRGEARTLLSLARVLVEQSDYSAASRYYSRLQVMIQNTPRLVHSAESLYTGIRIARYFQDRDQEASLALLLKNEFAESEEYQQYKVLVANGQ</sequence>
<feature type="repeat" description="TPR" evidence="3">
    <location>
        <begin position="42"/>
        <end position="75"/>
    </location>
</feature>
<dbReference type="PROSITE" id="PS50005">
    <property type="entry name" value="TPR"/>
    <property type="match status" value="2"/>
</dbReference>
<reference evidence="5 6" key="1">
    <citation type="submission" date="2018-08" db="EMBL/GenBank/DDBJ databases">
        <title>Whole Genome Sequence of the Moderate Halophilic Marine Bacterium Marinobacter litoralis Sw-45.</title>
        <authorList>
            <person name="Musa H."/>
        </authorList>
    </citation>
    <scope>NUCLEOTIDE SEQUENCE [LARGE SCALE GENOMIC DNA]</scope>
    <source>
        <strain evidence="5 6">Sw-45</strain>
    </source>
</reference>
<name>A0A3M2R9X3_9GAMM</name>
<comment type="caution">
    <text evidence="5">The sequence shown here is derived from an EMBL/GenBank/DDBJ whole genome shotgun (WGS) entry which is preliminary data.</text>
</comment>
<evidence type="ECO:0000256" key="1">
    <source>
        <dbReference type="ARBA" id="ARBA00022737"/>
    </source>
</evidence>
<feature type="chain" id="PRO_5017994531" evidence="4">
    <location>
        <begin position="28"/>
        <end position="267"/>
    </location>
</feature>
<protein>
    <submittedName>
        <fullName evidence="5">Photosystem I assembly protein Ycf3</fullName>
    </submittedName>
</protein>
<dbReference type="AlphaFoldDB" id="A0A3M2R9X3"/>
<gene>
    <name evidence="5" type="ORF">DOQ08_02790</name>
</gene>
<evidence type="ECO:0000256" key="3">
    <source>
        <dbReference type="PROSITE-ProRule" id="PRU00339"/>
    </source>
</evidence>
<dbReference type="EMBL" id="QMDL01000004">
    <property type="protein sequence ID" value="RMJ01999.1"/>
    <property type="molecule type" value="Genomic_DNA"/>
</dbReference>
<dbReference type="NCBIfam" id="TIGR02521">
    <property type="entry name" value="type_IV_pilW"/>
    <property type="match status" value="1"/>
</dbReference>
<evidence type="ECO:0000256" key="4">
    <source>
        <dbReference type="SAM" id="SignalP"/>
    </source>
</evidence>
<keyword evidence="2 3" id="KW-0802">TPR repeat</keyword>
<proteinExistence type="predicted"/>
<dbReference type="PROSITE" id="PS51257">
    <property type="entry name" value="PROKAR_LIPOPROTEIN"/>
    <property type="match status" value="1"/>
</dbReference>
<evidence type="ECO:0000313" key="6">
    <source>
        <dbReference type="Proteomes" id="UP000265903"/>
    </source>
</evidence>
<dbReference type="PANTHER" id="PTHR45586:SF1">
    <property type="entry name" value="LIPOPOLYSACCHARIDE ASSEMBLY PROTEIN B"/>
    <property type="match status" value="1"/>
</dbReference>
<feature type="repeat" description="TPR" evidence="3">
    <location>
        <begin position="146"/>
        <end position="179"/>
    </location>
</feature>
<accession>A0A3M2R9X3</accession>
<dbReference type="Gene3D" id="1.25.40.10">
    <property type="entry name" value="Tetratricopeptide repeat domain"/>
    <property type="match status" value="1"/>
</dbReference>
<dbReference type="PROSITE" id="PS50293">
    <property type="entry name" value="TPR_REGION"/>
    <property type="match status" value="1"/>
</dbReference>